<keyword evidence="9" id="KW-0472">Membrane</keyword>
<dbReference type="EMBL" id="JAACJM010000036">
    <property type="protein sequence ID" value="KAF5362880.1"/>
    <property type="molecule type" value="Genomic_DNA"/>
</dbReference>
<keyword evidence="9" id="KW-1133">Transmembrane helix</keyword>
<dbReference type="PRINTS" id="PR00385">
    <property type="entry name" value="P450"/>
</dbReference>
<dbReference type="GO" id="GO:0004497">
    <property type="term" value="F:monooxygenase activity"/>
    <property type="evidence" value="ECO:0007669"/>
    <property type="project" value="UniProtKB-KW"/>
</dbReference>
<protein>
    <recommendedName>
        <fullName evidence="12">Cytochrome P450</fullName>
    </recommendedName>
</protein>
<evidence type="ECO:0000256" key="7">
    <source>
        <dbReference type="ARBA" id="ARBA00023033"/>
    </source>
</evidence>
<keyword evidence="8" id="KW-0349">Heme</keyword>
<keyword evidence="11" id="KW-1185">Reference proteome</keyword>
<comment type="cofactor">
    <cofactor evidence="1 8">
        <name>heme</name>
        <dbReference type="ChEBI" id="CHEBI:30413"/>
    </cofactor>
</comment>
<organism evidence="10 11">
    <name type="scientific">Tetrapyrgos nigripes</name>
    <dbReference type="NCBI Taxonomy" id="182062"/>
    <lineage>
        <taxon>Eukaryota</taxon>
        <taxon>Fungi</taxon>
        <taxon>Dikarya</taxon>
        <taxon>Basidiomycota</taxon>
        <taxon>Agaricomycotina</taxon>
        <taxon>Agaricomycetes</taxon>
        <taxon>Agaricomycetidae</taxon>
        <taxon>Agaricales</taxon>
        <taxon>Marasmiineae</taxon>
        <taxon>Marasmiaceae</taxon>
        <taxon>Tetrapyrgos</taxon>
    </lineage>
</organism>
<dbReference type="AlphaFoldDB" id="A0A8H5GDP0"/>
<evidence type="ECO:0000256" key="2">
    <source>
        <dbReference type="ARBA" id="ARBA00005179"/>
    </source>
</evidence>
<name>A0A8H5GDP0_9AGAR</name>
<dbReference type="Proteomes" id="UP000559256">
    <property type="component" value="Unassembled WGS sequence"/>
</dbReference>
<evidence type="ECO:0000256" key="4">
    <source>
        <dbReference type="ARBA" id="ARBA00022723"/>
    </source>
</evidence>
<comment type="caution">
    <text evidence="10">The sequence shown here is derived from an EMBL/GenBank/DDBJ whole genome shotgun (WGS) entry which is preliminary data.</text>
</comment>
<feature type="transmembrane region" description="Helical" evidence="9">
    <location>
        <begin position="61"/>
        <end position="82"/>
    </location>
</feature>
<keyword evidence="9" id="KW-0812">Transmembrane</keyword>
<dbReference type="GO" id="GO:0005506">
    <property type="term" value="F:iron ion binding"/>
    <property type="evidence" value="ECO:0007669"/>
    <property type="project" value="InterPro"/>
</dbReference>
<dbReference type="InterPro" id="IPR050121">
    <property type="entry name" value="Cytochrome_P450_monoxygenase"/>
</dbReference>
<dbReference type="Gene3D" id="1.10.630.10">
    <property type="entry name" value="Cytochrome P450"/>
    <property type="match status" value="1"/>
</dbReference>
<dbReference type="GO" id="GO:0016705">
    <property type="term" value="F:oxidoreductase activity, acting on paired donors, with incorporation or reduction of molecular oxygen"/>
    <property type="evidence" value="ECO:0007669"/>
    <property type="project" value="InterPro"/>
</dbReference>
<keyword evidence="5" id="KW-0560">Oxidoreductase</keyword>
<keyword evidence="6 8" id="KW-0408">Iron</keyword>
<dbReference type="SUPFAM" id="SSF48264">
    <property type="entry name" value="Cytochrome P450"/>
    <property type="match status" value="1"/>
</dbReference>
<evidence type="ECO:0000256" key="3">
    <source>
        <dbReference type="ARBA" id="ARBA00010617"/>
    </source>
</evidence>
<gene>
    <name evidence="10" type="ORF">D9758_007046</name>
</gene>
<evidence type="ECO:0000256" key="9">
    <source>
        <dbReference type="SAM" id="Phobius"/>
    </source>
</evidence>
<proteinExistence type="inferred from homology"/>
<dbReference type="InterPro" id="IPR001128">
    <property type="entry name" value="Cyt_P450"/>
</dbReference>
<evidence type="ECO:0000256" key="1">
    <source>
        <dbReference type="ARBA" id="ARBA00001971"/>
    </source>
</evidence>
<comment type="pathway">
    <text evidence="2">Secondary metabolite biosynthesis.</text>
</comment>
<dbReference type="PRINTS" id="PR00463">
    <property type="entry name" value="EP450I"/>
</dbReference>
<dbReference type="OrthoDB" id="6692864at2759"/>
<evidence type="ECO:0000313" key="11">
    <source>
        <dbReference type="Proteomes" id="UP000559256"/>
    </source>
</evidence>
<evidence type="ECO:0000313" key="10">
    <source>
        <dbReference type="EMBL" id="KAF5362880.1"/>
    </source>
</evidence>
<keyword evidence="4 8" id="KW-0479">Metal-binding</keyword>
<dbReference type="GO" id="GO:0020037">
    <property type="term" value="F:heme binding"/>
    <property type="evidence" value="ECO:0007669"/>
    <property type="project" value="InterPro"/>
</dbReference>
<evidence type="ECO:0000256" key="6">
    <source>
        <dbReference type="ARBA" id="ARBA00023004"/>
    </source>
</evidence>
<sequence>MDWTTELNVPLAVLAGTVAVTHFWLRNFEPPAHSFAPFIVLALVPIFPAISLILYTPYSPLWAILTAYPAFYTCLGVSVTAYRLSPFHPLAQHPGPIIARVSKLWVVWKSLDGKLPKYYQKLHAQYGPVVRIGPNELSIVDKELLPDVIGTHGMPRGPTWDGRRMSPKEAYQKEYDLILTRSSARHAQLRKAWNKAFAAEPLADYREVLFKRIALLQSRLEDICREAGRNRGATVDIAEWINFFSFDLMSDLAFGGGSEMLREGDKHHFLEKIEKSAYLPSVTGLIPWSTQASVRLIPNVGTHLRDFAAFAMERAMLRSSQTLTQKDLFYHIVSNTYKDEDASPFPLIVSNAALAILAGSDTTSSVLCNVIYYLVANPECLKKLQQELDQNAPALHGGTIAGDILEQLVGLPWLNAVINETLRLQPILPTGLQRAPEKGSGGKMVGSHFVKEGTAVTVPLYVILRDPRYFNPDPEKFWPERWLQYCKNPEVTLDMGAFIPFSMGPANCVGKQLAMAELRYVIALLAARFEMKFMEGWDVSTWEENLKDRFVLAKGKLMLEIGLRKRV</sequence>
<feature type="binding site" description="axial binding residue" evidence="8">
    <location>
        <position position="508"/>
    </location>
    <ligand>
        <name>heme</name>
        <dbReference type="ChEBI" id="CHEBI:30413"/>
    </ligand>
    <ligandPart>
        <name>Fe</name>
        <dbReference type="ChEBI" id="CHEBI:18248"/>
    </ligandPart>
</feature>
<evidence type="ECO:0000256" key="8">
    <source>
        <dbReference type="PIRSR" id="PIRSR602401-1"/>
    </source>
</evidence>
<dbReference type="PANTHER" id="PTHR24305">
    <property type="entry name" value="CYTOCHROME P450"/>
    <property type="match status" value="1"/>
</dbReference>
<dbReference type="CDD" id="cd11061">
    <property type="entry name" value="CYP67-like"/>
    <property type="match status" value="1"/>
</dbReference>
<comment type="similarity">
    <text evidence="3">Belongs to the cytochrome P450 family.</text>
</comment>
<dbReference type="Pfam" id="PF00067">
    <property type="entry name" value="p450"/>
    <property type="match status" value="1"/>
</dbReference>
<dbReference type="InterPro" id="IPR002401">
    <property type="entry name" value="Cyt_P450_E_grp-I"/>
</dbReference>
<reference evidence="10 11" key="1">
    <citation type="journal article" date="2020" name="ISME J.">
        <title>Uncovering the hidden diversity of litter-decomposition mechanisms in mushroom-forming fungi.</title>
        <authorList>
            <person name="Floudas D."/>
            <person name="Bentzer J."/>
            <person name="Ahren D."/>
            <person name="Johansson T."/>
            <person name="Persson P."/>
            <person name="Tunlid A."/>
        </authorList>
    </citation>
    <scope>NUCLEOTIDE SEQUENCE [LARGE SCALE GENOMIC DNA]</scope>
    <source>
        <strain evidence="10 11">CBS 291.85</strain>
    </source>
</reference>
<accession>A0A8H5GDP0</accession>
<feature type="transmembrane region" description="Helical" evidence="9">
    <location>
        <begin position="37"/>
        <end position="55"/>
    </location>
</feature>
<evidence type="ECO:0008006" key="12">
    <source>
        <dbReference type="Google" id="ProtNLM"/>
    </source>
</evidence>
<dbReference type="PANTHER" id="PTHR24305:SF187">
    <property type="entry name" value="P450, PUTATIVE (EUROFUNG)-RELATED"/>
    <property type="match status" value="1"/>
</dbReference>
<keyword evidence="7" id="KW-0503">Monooxygenase</keyword>
<feature type="transmembrane region" description="Helical" evidence="9">
    <location>
        <begin position="6"/>
        <end position="25"/>
    </location>
</feature>
<evidence type="ECO:0000256" key="5">
    <source>
        <dbReference type="ARBA" id="ARBA00023002"/>
    </source>
</evidence>
<dbReference type="InterPro" id="IPR036396">
    <property type="entry name" value="Cyt_P450_sf"/>
</dbReference>